<protein>
    <submittedName>
        <fullName evidence="2">Uncharacterized protein</fullName>
    </submittedName>
</protein>
<reference evidence="2" key="1">
    <citation type="submission" date="2023-07" db="EMBL/GenBank/DDBJ databases">
        <title>Chromosome-level genome assembly of Artemia franciscana.</title>
        <authorList>
            <person name="Jo E."/>
        </authorList>
    </citation>
    <scope>NUCLEOTIDE SEQUENCE</scope>
    <source>
        <tissue evidence="2">Whole body</tissue>
    </source>
</reference>
<feature type="region of interest" description="Disordered" evidence="1">
    <location>
        <begin position="1"/>
        <end position="21"/>
    </location>
</feature>
<sequence length="78" mass="8595">MNGVELQFSRAGATNTATDEEHSLSRKLEVNIWAGKVTFESTEVRSIAAREEETKYIAILDVKNGIIAGEKTNKQNAL</sequence>
<comment type="caution">
    <text evidence="2">The sequence shown here is derived from an EMBL/GenBank/DDBJ whole genome shotgun (WGS) entry which is preliminary data.</text>
</comment>
<organism evidence="2 3">
    <name type="scientific">Artemia franciscana</name>
    <name type="common">Brine shrimp</name>
    <name type="synonym">Artemia sanfranciscana</name>
    <dbReference type="NCBI Taxonomy" id="6661"/>
    <lineage>
        <taxon>Eukaryota</taxon>
        <taxon>Metazoa</taxon>
        <taxon>Ecdysozoa</taxon>
        <taxon>Arthropoda</taxon>
        <taxon>Crustacea</taxon>
        <taxon>Branchiopoda</taxon>
        <taxon>Anostraca</taxon>
        <taxon>Artemiidae</taxon>
        <taxon>Artemia</taxon>
    </lineage>
</organism>
<keyword evidence="3" id="KW-1185">Reference proteome</keyword>
<dbReference type="Proteomes" id="UP001187531">
    <property type="component" value="Unassembled WGS sequence"/>
</dbReference>
<dbReference type="EMBL" id="JAVRJZ010000016">
    <property type="protein sequence ID" value="KAK2711050.1"/>
    <property type="molecule type" value="Genomic_DNA"/>
</dbReference>
<evidence type="ECO:0000256" key="1">
    <source>
        <dbReference type="SAM" id="MobiDB-lite"/>
    </source>
</evidence>
<evidence type="ECO:0000313" key="2">
    <source>
        <dbReference type="EMBL" id="KAK2711050.1"/>
    </source>
</evidence>
<evidence type="ECO:0000313" key="3">
    <source>
        <dbReference type="Proteomes" id="UP001187531"/>
    </source>
</evidence>
<proteinExistence type="predicted"/>
<dbReference type="AlphaFoldDB" id="A0AA88HKG6"/>
<accession>A0AA88HKG6</accession>
<gene>
    <name evidence="2" type="ORF">QYM36_012276</name>
</gene>
<name>A0AA88HKG6_ARTSF</name>